<dbReference type="EMBL" id="JARO02001687">
    <property type="protein sequence ID" value="KPP74702.1"/>
    <property type="molecule type" value="Genomic_DNA"/>
</dbReference>
<dbReference type="Gene3D" id="1.20.900.10">
    <property type="entry name" value="Dbl homology (DH) domain"/>
    <property type="match status" value="1"/>
</dbReference>
<dbReference type="SMART" id="SM00326">
    <property type="entry name" value="SH3"/>
    <property type="match status" value="1"/>
</dbReference>
<dbReference type="GO" id="GO:0005085">
    <property type="term" value="F:guanyl-nucleotide exchange factor activity"/>
    <property type="evidence" value="ECO:0007669"/>
    <property type="project" value="UniProtKB-KW"/>
</dbReference>
<dbReference type="GO" id="GO:0035556">
    <property type="term" value="P:intracellular signal transduction"/>
    <property type="evidence" value="ECO:0007669"/>
    <property type="project" value="InterPro"/>
</dbReference>
<feature type="domain" description="DH" evidence="9">
    <location>
        <begin position="851"/>
        <end position="1026"/>
    </location>
</feature>
<feature type="compositionally biased region" description="Basic residues" evidence="6">
    <location>
        <begin position="551"/>
        <end position="560"/>
    </location>
</feature>
<evidence type="ECO:0000256" key="4">
    <source>
        <dbReference type="ARBA" id="ARBA00022658"/>
    </source>
</evidence>
<organism evidence="10 11">
    <name type="scientific">Scleropages formosus</name>
    <name type="common">Asian bonytongue</name>
    <name type="synonym">Osteoglossum formosum</name>
    <dbReference type="NCBI Taxonomy" id="113540"/>
    <lineage>
        <taxon>Eukaryota</taxon>
        <taxon>Metazoa</taxon>
        <taxon>Chordata</taxon>
        <taxon>Craniata</taxon>
        <taxon>Vertebrata</taxon>
        <taxon>Euteleostomi</taxon>
        <taxon>Actinopterygii</taxon>
        <taxon>Neopterygii</taxon>
        <taxon>Teleostei</taxon>
        <taxon>Osteoglossocephala</taxon>
        <taxon>Osteoglossomorpha</taxon>
        <taxon>Osteoglossiformes</taxon>
        <taxon>Osteoglossidae</taxon>
        <taxon>Scleropages</taxon>
    </lineage>
</organism>
<feature type="compositionally biased region" description="Low complexity" evidence="6">
    <location>
        <begin position="366"/>
        <end position="376"/>
    </location>
</feature>
<feature type="region of interest" description="Disordered" evidence="6">
    <location>
        <begin position="138"/>
        <end position="170"/>
    </location>
</feature>
<dbReference type="PANTHER" id="PTHR47544">
    <property type="entry name" value="RHO GUANINE NUCLEOTIDE EXCHANGE FACTOR 4"/>
    <property type="match status" value="1"/>
</dbReference>
<dbReference type="CDD" id="cd01224">
    <property type="entry name" value="PH_Collybistin_ASEF"/>
    <property type="match status" value="1"/>
</dbReference>
<feature type="compositionally biased region" description="Low complexity" evidence="6">
    <location>
        <begin position="536"/>
        <end position="550"/>
    </location>
</feature>
<dbReference type="SUPFAM" id="SSF48065">
    <property type="entry name" value="DBL homology domain (DH-domain)"/>
    <property type="match status" value="1"/>
</dbReference>
<dbReference type="CDD" id="cd00160">
    <property type="entry name" value="RhoGEF"/>
    <property type="match status" value="1"/>
</dbReference>
<evidence type="ECO:0000256" key="2">
    <source>
        <dbReference type="ARBA" id="ARBA00022443"/>
    </source>
</evidence>
<feature type="region of interest" description="Disordered" evidence="6">
    <location>
        <begin position="509"/>
        <end position="634"/>
    </location>
</feature>
<feature type="region of interest" description="Disordered" evidence="6">
    <location>
        <begin position="366"/>
        <end position="427"/>
    </location>
</feature>
<dbReference type="PROSITE" id="PS00741">
    <property type="entry name" value="DH_1"/>
    <property type="match status" value="1"/>
</dbReference>
<dbReference type="PROSITE" id="PS50010">
    <property type="entry name" value="DH_2"/>
    <property type="match status" value="1"/>
</dbReference>
<gene>
    <name evidence="10" type="ORF">Z043_106118</name>
</gene>
<evidence type="ECO:0000313" key="11">
    <source>
        <dbReference type="Proteomes" id="UP000034805"/>
    </source>
</evidence>
<keyword evidence="2 5" id="KW-0728">SH3 domain</keyword>
<comment type="subcellular location">
    <subcellularLocation>
        <location evidence="1">Cytoplasm</location>
    </subcellularLocation>
</comment>
<dbReference type="Pfam" id="PF00018">
    <property type="entry name" value="SH3_1"/>
    <property type="match status" value="1"/>
</dbReference>
<protein>
    <submittedName>
        <fullName evidence="10">Spermatogenesis-associated protein 13-like</fullName>
    </submittedName>
</protein>
<feature type="compositionally biased region" description="Low complexity" evidence="6">
    <location>
        <begin position="612"/>
        <end position="621"/>
    </location>
</feature>
<dbReference type="SUPFAM" id="SSF50044">
    <property type="entry name" value="SH3-domain"/>
    <property type="match status" value="1"/>
</dbReference>
<feature type="domain" description="PH" evidence="8">
    <location>
        <begin position="1057"/>
        <end position="1163"/>
    </location>
</feature>
<evidence type="ECO:0000256" key="3">
    <source>
        <dbReference type="ARBA" id="ARBA00022490"/>
    </source>
</evidence>
<feature type="region of interest" description="Disordered" evidence="6">
    <location>
        <begin position="449"/>
        <end position="484"/>
    </location>
</feature>
<feature type="domain" description="SH3" evidence="7">
    <location>
        <begin position="758"/>
        <end position="817"/>
    </location>
</feature>
<feature type="compositionally biased region" description="Polar residues" evidence="6">
    <location>
        <begin position="23"/>
        <end position="40"/>
    </location>
</feature>
<feature type="compositionally biased region" description="Basic and acidic residues" evidence="6">
    <location>
        <begin position="156"/>
        <end position="170"/>
    </location>
</feature>
<dbReference type="SUPFAM" id="SSF50729">
    <property type="entry name" value="PH domain-like"/>
    <property type="match status" value="1"/>
</dbReference>
<dbReference type="Proteomes" id="UP000034805">
    <property type="component" value="Unassembled WGS sequence"/>
</dbReference>
<dbReference type="SMART" id="SM00325">
    <property type="entry name" value="RhoGEF"/>
    <property type="match status" value="1"/>
</dbReference>
<evidence type="ECO:0000256" key="1">
    <source>
        <dbReference type="ARBA" id="ARBA00004496"/>
    </source>
</evidence>
<dbReference type="InterPro" id="IPR001849">
    <property type="entry name" value="PH_domain"/>
</dbReference>
<evidence type="ECO:0000259" key="9">
    <source>
        <dbReference type="PROSITE" id="PS50010"/>
    </source>
</evidence>
<dbReference type="InterPro" id="IPR055251">
    <property type="entry name" value="SOS1_NGEF_PH"/>
</dbReference>
<proteinExistence type="predicted"/>
<evidence type="ECO:0000256" key="5">
    <source>
        <dbReference type="PROSITE-ProRule" id="PRU00192"/>
    </source>
</evidence>
<dbReference type="STRING" id="113540.ENSSFOP00015024200"/>
<dbReference type="InterPro" id="IPR035899">
    <property type="entry name" value="DBL_dom_sf"/>
</dbReference>
<dbReference type="Pfam" id="PF22697">
    <property type="entry name" value="SOS1_NGEF_PH"/>
    <property type="match status" value="1"/>
</dbReference>
<sequence>MYWSSSMNDDEAVGEAKKASYTKDPSSSDVPHFFQSSQTVAEEKPDASVEKKYDKFHSFQDQQKINFTKGTHSEEIVEGNVSSARSSRIMHLLSTPSKHVSTSSQKPPLRSSSAWSNLSSLRVMGSFRKLRSSVLQGIQSRADAVEPSPSRGNDTSPHRGEVEVIKSNRSEEIIMLPSRSQEDDVVDNQRQGFISDRNGSDESRVLSNGMSAGERLAWNTAEVRGTEGESDDEAALCRNARFSRSLRKAYGPGRIALANTGQRSQHDAVLLRDVDAAALCREPPERAGGGKAFGRLSRSTDSLFKSPFKRKAPCPRPEVPPNGDIRRAASASSVEIRENGLSHWKSHVWKLVSSMTELSARKRWSPSAQPAASAVSKLHDAYTRRAPCLPENERRRRPSPARGADVLAHPLGDGGHGSPAAQGAGSPRIPPVFVTGCAQRVTCLAETSDLHRSHSERQLTTGDGRPLSDAEEPASPCPGLEEDQRLSQDGMETFLPEGEEMVTHPARTPASILPSHSSDRSVSGAPGIPDPDSSAKDTTASDAETSSASVARRKASRPKPRPFSDYGQLFGRKRCSPSQDGMGSPGQDMGSSLQGDCVSKEDCVNSSQESCGSDGSDGISIQESNSKNGPRCCKSEDHWRRRPISVIGGVDLYSPPAAKGTEDVLPSPHPRPPMPLHPVSPYREVSARLYPGPLSLSTPTGLDSLGRRQVHRVLSKCSGTLEEAGNEEDLSFDELPDPNLSLQPGVELSTLDEWIRSGHAVYAEALWDHVTMEEEELAFKAGDVIRVLEASDRDWWWGVVADQEGWFPSSFVRVSAYLRPLHRVQRANRTHEGGVVCTLDPCKSGSVRVNQDLQIDSVTNKHVLGNGYIRQCRKHTAMFTPQQLNTIFSNIEDIYKFHRKFLKDLEKKYNKSEPHLSEIGSCFLLQGEGFSIYSEYCNNHPRATAELHRLMKLGRYRHFFEACRLLQQMIDISLAGFLLTPVQKICKYPLQLGELLKYTPEEHRDFKSVSDALDAMKKVARLINERKRRLESIDTIAHWQVTILHWEGEDVLGRSSELIHSGELNCVLRPGKTQQRTAFLFDHQLVFCKKDLLRRDLLHYRGRLDMDHMELRDLLDGRDSDLGACLKHAFKLQDSATGEACILSCRKPEEKQRWLEALREERQRVIEDQEIGMEISEHQRKQAILNARKSKRGNIKSTVCVGCAVPLAHQPLHPLHQRHVTVPTSLPQQRVFSLAEPRRKPFYLWHSLAHYARLRK</sequence>
<dbReference type="Pfam" id="PF00621">
    <property type="entry name" value="RhoGEF"/>
    <property type="match status" value="1"/>
</dbReference>
<dbReference type="GO" id="GO:0005737">
    <property type="term" value="C:cytoplasm"/>
    <property type="evidence" value="ECO:0007669"/>
    <property type="project" value="UniProtKB-SubCell"/>
</dbReference>
<keyword evidence="4" id="KW-0344">Guanine-nucleotide releasing factor</keyword>
<dbReference type="Gene3D" id="2.30.29.30">
    <property type="entry name" value="Pleckstrin-homology domain (PH domain)/Phosphotyrosine-binding domain (PTB)"/>
    <property type="match status" value="1"/>
</dbReference>
<dbReference type="InterPro" id="IPR011993">
    <property type="entry name" value="PH-like_dom_sf"/>
</dbReference>
<dbReference type="AlphaFoldDB" id="A0A0P7VGR9"/>
<dbReference type="InterPro" id="IPR000219">
    <property type="entry name" value="DH_dom"/>
</dbReference>
<dbReference type="InterPro" id="IPR036028">
    <property type="entry name" value="SH3-like_dom_sf"/>
</dbReference>
<dbReference type="PROSITE" id="PS50003">
    <property type="entry name" value="PH_DOMAIN"/>
    <property type="match status" value="1"/>
</dbReference>
<evidence type="ECO:0000259" key="7">
    <source>
        <dbReference type="PROSITE" id="PS50002"/>
    </source>
</evidence>
<dbReference type="PANTHER" id="PTHR47544:SF5">
    <property type="entry name" value="SPERMATOGENESIS-ASSOCIATED 13"/>
    <property type="match status" value="1"/>
</dbReference>
<dbReference type="InterPro" id="IPR001452">
    <property type="entry name" value="SH3_domain"/>
</dbReference>
<feature type="region of interest" description="Disordered" evidence="6">
    <location>
        <begin position="1"/>
        <end position="48"/>
    </location>
</feature>
<name>A0A0P7VGR9_SCLFO</name>
<reference evidence="10 11" key="1">
    <citation type="submission" date="2015-08" db="EMBL/GenBank/DDBJ databases">
        <title>The genome of the Asian arowana (Scleropages formosus).</title>
        <authorList>
            <person name="Tan M.H."/>
            <person name="Gan H.M."/>
            <person name="Croft L.J."/>
            <person name="Austin C.M."/>
        </authorList>
    </citation>
    <scope>NUCLEOTIDE SEQUENCE [LARGE SCALE GENOMIC DNA]</scope>
    <source>
        <strain evidence="10">Aro1</strain>
    </source>
</reference>
<evidence type="ECO:0000313" key="10">
    <source>
        <dbReference type="EMBL" id="KPP74702.1"/>
    </source>
</evidence>
<evidence type="ECO:0000259" key="8">
    <source>
        <dbReference type="PROSITE" id="PS50003"/>
    </source>
</evidence>
<feature type="region of interest" description="Disordered" evidence="6">
    <location>
        <begin position="305"/>
        <end position="331"/>
    </location>
</feature>
<dbReference type="PROSITE" id="PS50002">
    <property type="entry name" value="SH3"/>
    <property type="match status" value="1"/>
</dbReference>
<evidence type="ECO:0000256" key="6">
    <source>
        <dbReference type="SAM" id="MobiDB-lite"/>
    </source>
</evidence>
<dbReference type="SMART" id="SM00233">
    <property type="entry name" value="PH"/>
    <property type="match status" value="1"/>
</dbReference>
<keyword evidence="3" id="KW-0963">Cytoplasm</keyword>
<dbReference type="InterPro" id="IPR001331">
    <property type="entry name" value="GDS_CDC24_CS"/>
</dbReference>
<comment type="caution">
    <text evidence="10">The sequence shown here is derived from an EMBL/GenBank/DDBJ whole genome shotgun (WGS) entry which is preliminary data.</text>
</comment>
<dbReference type="Gene3D" id="2.30.30.40">
    <property type="entry name" value="SH3 Domains"/>
    <property type="match status" value="1"/>
</dbReference>
<accession>A0A0P7VGR9</accession>